<dbReference type="EMBL" id="JSWE01000170">
    <property type="protein sequence ID" value="KIE04660.1"/>
    <property type="molecule type" value="Genomic_DNA"/>
</dbReference>
<reference evidence="1 2" key="1">
    <citation type="submission" date="2014-11" db="EMBL/GenBank/DDBJ databases">
        <title>A Rickettsiales Symbiont of Amoebae With Ancient Features.</title>
        <authorList>
            <person name="Schulz F."/>
            <person name="Martijn J."/>
            <person name="Wascher F."/>
            <person name="Kostanjsek R."/>
            <person name="Ettema T.J."/>
            <person name="Horn M."/>
        </authorList>
    </citation>
    <scope>NUCLEOTIDE SEQUENCE [LARGE SCALE GENOMIC DNA]</scope>
    <source>
        <strain evidence="1 2">UWC36</strain>
    </source>
</reference>
<organism evidence="1 2">
    <name type="scientific">Candidatus Jidaibacter acanthamoebae</name>
    <dbReference type="NCBI Taxonomy" id="86105"/>
    <lineage>
        <taxon>Bacteria</taxon>
        <taxon>Pseudomonadati</taxon>
        <taxon>Pseudomonadota</taxon>
        <taxon>Alphaproteobacteria</taxon>
        <taxon>Rickettsiales</taxon>
        <taxon>Candidatus Midichloriaceae</taxon>
        <taxon>Candidatus Jidaibacter</taxon>
    </lineage>
</organism>
<evidence type="ECO:0000313" key="1">
    <source>
        <dbReference type="EMBL" id="KIE04660.1"/>
    </source>
</evidence>
<sequence length="38" mass="4243">MTNHVTDDRKCLEHLIKQANQEKIAEVLADGGYDGNNT</sequence>
<comment type="caution">
    <text evidence="1">The sequence shown here is derived from an EMBL/GenBank/DDBJ whole genome shotgun (WGS) entry which is preliminary data.</text>
</comment>
<feature type="non-terminal residue" evidence="1">
    <location>
        <position position="38"/>
    </location>
</feature>
<gene>
    <name evidence="1" type="ORF">NF27_GY00070</name>
</gene>
<accession>A0A0C1QXC4</accession>
<evidence type="ECO:0008006" key="3">
    <source>
        <dbReference type="Google" id="ProtNLM"/>
    </source>
</evidence>
<protein>
    <recommendedName>
        <fullName evidence="3">Transposase IS4-like domain-containing protein</fullName>
    </recommendedName>
</protein>
<dbReference type="Proteomes" id="UP000031258">
    <property type="component" value="Unassembled WGS sequence"/>
</dbReference>
<keyword evidence="2" id="KW-1185">Reference proteome</keyword>
<name>A0A0C1QXC4_9RICK</name>
<evidence type="ECO:0000313" key="2">
    <source>
        <dbReference type="Proteomes" id="UP000031258"/>
    </source>
</evidence>
<dbReference type="AlphaFoldDB" id="A0A0C1QXC4"/>
<proteinExistence type="predicted"/>